<accession>A0A8T4GX51</accession>
<gene>
    <name evidence="3" type="ORF">J2753_002017</name>
</gene>
<feature type="domain" description="DUF7347" evidence="1">
    <location>
        <begin position="10"/>
        <end position="88"/>
    </location>
</feature>
<evidence type="ECO:0000313" key="3">
    <source>
        <dbReference type="EMBL" id="MBP1987516.1"/>
    </source>
</evidence>
<dbReference type="Gene3D" id="1.10.10.10">
    <property type="entry name" value="Winged helix-like DNA-binding domain superfamily/Winged helix DNA-binding domain"/>
    <property type="match status" value="1"/>
</dbReference>
<feature type="domain" description="DUF7351" evidence="2">
    <location>
        <begin position="106"/>
        <end position="285"/>
    </location>
</feature>
<dbReference type="RefSeq" id="WP_209491814.1">
    <property type="nucleotide sequence ID" value="NZ_JAGGLC010000004.1"/>
</dbReference>
<evidence type="ECO:0000259" key="1">
    <source>
        <dbReference type="Pfam" id="PF24038"/>
    </source>
</evidence>
<keyword evidence="4" id="KW-1185">Reference proteome</keyword>
<dbReference type="InterPro" id="IPR055775">
    <property type="entry name" value="DUF7351"/>
</dbReference>
<evidence type="ECO:0000313" key="4">
    <source>
        <dbReference type="Proteomes" id="UP000823736"/>
    </source>
</evidence>
<dbReference type="AlphaFoldDB" id="A0A8T4GX51"/>
<dbReference type="Pfam" id="PF24038">
    <property type="entry name" value="DUF7347"/>
    <property type="match status" value="1"/>
</dbReference>
<name>A0A8T4GX51_9EURY</name>
<organism evidence="3 4">
    <name type="scientific">Halolamina salifodinae</name>
    <dbReference type="NCBI Taxonomy" id="1202767"/>
    <lineage>
        <taxon>Archaea</taxon>
        <taxon>Methanobacteriati</taxon>
        <taxon>Methanobacteriota</taxon>
        <taxon>Stenosarchaea group</taxon>
        <taxon>Halobacteria</taxon>
        <taxon>Halobacteriales</taxon>
        <taxon>Haloferacaceae</taxon>
    </lineage>
</organism>
<proteinExistence type="predicted"/>
<dbReference type="OrthoDB" id="8482at2157"/>
<dbReference type="EMBL" id="JAGGLC010000004">
    <property type="protein sequence ID" value="MBP1987516.1"/>
    <property type="molecule type" value="Genomic_DNA"/>
</dbReference>
<reference evidence="3" key="1">
    <citation type="submission" date="2021-03" db="EMBL/GenBank/DDBJ databases">
        <title>Genomic Encyclopedia of Type Strains, Phase IV (KMG-IV): sequencing the most valuable type-strain genomes for metagenomic binning, comparative biology and taxonomic classification.</title>
        <authorList>
            <person name="Goeker M."/>
        </authorList>
    </citation>
    <scope>NUCLEOTIDE SEQUENCE</scope>
    <source>
        <strain evidence="3">DSM 26232</strain>
    </source>
</reference>
<sequence length="293" mass="32857">MRDDVDGSIEAFDLLSTEVRLDILRALGEAEAAGEEMPVSFTGLQRRVGVEDNGRFNYHLSELTGRLVAKQEEGYELNPPGSNIYQAIVSGAYTADEGTDPVPVEDEHCPYCGAEAAAWYGDSRFHLGCSVCDNLVIRYAIPPASFDREKPESLLRAGGTYIFRDQLSMRQGICPYCAGTVDRDLIEEGGELEEFNERVYSSVAKFVCKRCGWSMHSGVPFAMNIEPAVISFFHDHGIAIFERYPWSIYQYAEDEVLSRDPWRVEVRCRIDDDVLRLVIDEDVTVVETELLAA</sequence>
<protein>
    <submittedName>
        <fullName evidence="3">Uncharacterized protein</fullName>
    </submittedName>
</protein>
<comment type="caution">
    <text evidence="3">The sequence shown here is derived from an EMBL/GenBank/DDBJ whole genome shotgun (WGS) entry which is preliminary data.</text>
</comment>
<dbReference type="Proteomes" id="UP000823736">
    <property type="component" value="Unassembled WGS sequence"/>
</dbReference>
<dbReference type="InterPro" id="IPR055771">
    <property type="entry name" value="DUF7347"/>
</dbReference>
<dbReference type="InterPro" id="IPR036388">
    <property type="entry name" value="WH-like_DNA-bd_sf"/>
</dbReference>
<evidence type="ECO:0000259" key="2">
    <source>
        <dbReference type="Pfam" id="PF24042"/>
    </source>
</evidence>
<dbReference type="Pfam" id="PF24042">
    <property type="entry name" value="DUF7351"/>
    <property type="match status" value="1"/>
</dbReference>